<dbReference type="AlphaFoldDB" id="A0A0K6IT06"/>
<dbReference type="Gene3D" id="3.40.50.300">
    <property type="entry name" value="P-loop containing nucleotide triphosphate hydrolases"/>
    <property type="match status" value="1"/>
</dbReference>
<dbReference type="GO" id="GO:0016887">
    <property type="term" value="F:ATP hydrolysis activity"/>
    <property type="evidence" value="ECO:0007669"/>
    <property type="project" value="InterPro"/>
</dbReference>
<dbReference type="Pfam" id="PF13476">
    <property type="entry name" value="AAA_23"/>
    <property type="match status" value="1"/>
</dbReference>
<dbReference type="PANTHER" id="PTHR32182">
    <property type="entry name" value="DNA REPLICATION AND REPAIR PROTEIN RECF"/>
    <property type="match status" value="1"/>
</dbReference>
<keyword evidence="3" id="KW-1185">Reference proteome</keyword>
<dbReference type="RefSeq" id="WP_245624760.1">
    <property type="nucleotide sequence ID" value="NZ_CYHG01000018.1"/>
</dbReference>
<proteinExistence type="predicted"/>
<protein>
    <submittedName>
        <fullName evidence="2">AAA domain</fullName>
    </submittedName>
</protein>
<sequence>MNWKIKQIEISSFKAFKNINLDLEKSDLLTLDGPNGYGKTSVFDAIELLLTGQIKRIQNLFTTLMTRNKSNYDDNLFWNNRSEEKDLYIKIEFYNGEKKLTLARHTPSKSFKTKSNNRADKFKHFTLYELPSFESNSFTSNNKRENDYLDSIFGNNFRENFSFLNYLEQGQNKLLHTRIDERKEALGNLFNTSDIKNEIDNCNITLSKITRSINNSERVERLSSLEKELEDLKEINSVTDEFIEFKKISTIEPQPTWDKEEPFPIFNNETYNIFIESVQKLIELIPLKNAIQIRDANEKIEAYINRYAFSLTNLAKFGNDINRLDSLDRTKEQVDLLDYAVSITQKGASLISIEQARKLPSLQPDRLEWFEKQIKQRDSIKSRITANESSVTELKILKSKMVEEHGKLYPTDKHCPLCGHDWQTHELMLSAIEEKAKRLEGILSQDGQSLVTLTSSMNSELASLELVIQERLKLVKPQYNEALHKALKQVRVDLPALQLLAKQLKERDLNIDFQFNEDIVTVNSRVDNLLMQIRAKKNQ</sequence>
<dbReference type="STRING" id="1137284.GCA_001418205_03598"/>
<organism evidence="2 3">
    <name type="scientific">Marinomonas fungiae</name>
    <dbReference type="NCBI Taxonomy" id="1137284"/>
    <lineage>
        <taxon>Bacteria</taxon>
        <taxon>Pseudomonadati</taxon>
        <taxon>Pseudomonadota</taxon>
        <taxon>Gammaproteobacteria</taxon>
        <taxon>Oceanospirillales</taxon>
        <taxon>Oceanospirillaceae</taxon>
        <taxon>Marinomonas</taxon>
    </lineage>
</organism>
<dbReference type="InterPro" id="IPR027417">
    <property type="entry name" value="P-loop_NTPase"/>
</dbReference>
<dbReference type="EMBL" id="CYHG01000018">
    <property type="protein sequence ID" value="CUB06467.1"/>
    <property type="molecule type" value="Genomic_DNA"/>
</dbReference>
<dbReference type="GO" id="GO:0006302">
    <property type="term" value="P:double-strand break repair"/>
    <property type="evidence" value="ECO:0007669"/>
    <property type="project" value="InterPro"/>
</dbReference>
<feature type="domain" description="Rad50/SbcC-type AAA" evidence="1">
    <location>
        <begin position="7"/>
        <end position="234"/>
    </location>
</feature>
<evidence type="ECO:0000313" key="2">
    <source>
        <dbReference type="EMBL" id="CUB06467.1"/>
    </source>
</evidence>
<dbReference type="GO" id="GO:0000731">
    <property type="term" value="P:DNA synthesis involved in DNA repair"/>
    <property type="evidence" value="ECO:0007669"/>
    <property type="project" value="TreeGrafter"/>
</dbReference>
<dbReference type="PANTHER" id="PTHR32182:SF0">
    <property type="entry name" value="DNA REPLICATION AND REPAIR PROTEIN RECF"/>
    <property type="match status" value="1"/>
</dbReference>
<gene>
    <name evidence="2" type="ORF">Ga0061065_11830</name>
</gene>
<reference evidence="3" key="1">
    <citation type="submission" date="2015-08" db="EMBL/GenBank/DDBJ databases">
        <authorList>
            <person name="Varghese N."/>
        </authorList>
    </citation>
    <scope>NUCLEOTIDE SEQUENCE [LARGE SCALE GENOMIC DNA]</scope>
    <source>
        <strain evidence="3">JCM 18476</strain>
    </source>
</reference>
<accession>A0A0K6IT06</accession>
<dbReference type="SUPFAM" id="SSF52540">
    <property type="entry name" value="P-loop containing nucleoside triphosphate hydrolases"/>
    <property type="match status" value="1"/>
</dbReference>
<dbReference type="Proteomes" id="UP000182769">
    <property type="component" value="Unassembled WGS sequence"/>
</dbReference>
<evidence type="ECO:0000259" key="1">
    <source>
        <dbReference type="Pfam" id="PF13476"/>
    </source>
</evidence>
<name>A0A0K6IT06_9GAMM</name>
<dbReference type="InterPro" id="IPR038729">
    <property type="entry name" value="Rad50/SbcC_AAA"/>
</dbReference>
<evidence type="ECO:0000313" key="3">
    <source>
        <dbReference type="Proteomes" id="UP000182769"/>
    </source>
</evidence>